<feature type="domain" description="RsdA/BaiN/AoA(So)-like Rossmann fold-like" evidence="4">
    <location>
        <begin position="7"/>
        <end position="425"/>
    </location>
</feature>
<organism evidence="6 7">
    <name type="scientific">Spirochaeta africana (strain ATCC 700263 / DSM 8902 / Z-7692)</name>
    <dbReference type="NCBI Taxonomy" id="889378"/>
    <lineage>
        <taxon>Bacteria</taxon>
        <taxon>Pseudomonadati</taxon>
        <taxon>Spirochaetota</taxon>
        <taxon>Spirochaetia</taxon>
        <taxon>Spirochaetales</taxon>
        <taxon>Spirochaetaceae</taxon>
        <taxon>Spirochaeta</taxon>
    </lineage>
</organism>
<evidence type="ECO:0000313" key="6">
    <source>
        <dbReference type="EMBL" id="AFG37793.1"/>
    </source>
</evidence>
<name>H9UJV0_SPIAZ</name>
<dbReference type="Gene3D" id="2.40.30.10">
    <property type="entry name" value="Translation factors"/>
    <property type="match status" value="1"/>
</dbReference>
<protein>
    <submittedName>
        <fullName evidence="6">Flavoprotein, HI0933 family</fullName>
    </submittedName>
</protein>
<dbReference type="Proteomes" id="UP000007383">
    <property type="component" value="Chromosome"/>
</dbReference>
<keyword evidence="7" id="KW-1185">Reference proteome</keyword>
<dbReference type="InterPro" id="IPR036188">
    <property type="entry name" value="FAD/NAD-bd_sf"/>
</dbReference>
<dbReference type="PANTHER" id="PTHR42887:SF2">
    <property type="entry name" value="OS12G0638800 PROTEIN"/>
    <property type="match status" value="1"/>
</dbReference>
<dbReference type="Pfam" id="PF22780">
    <property type="entry name" value="HI0933_like_1st"/>
    <property type="match status" value="1"/>
</dbReference>
<dbReference type="OrthoDB" id="9773233at2"/>
<dbReference type="Gene3D" id="1.10.8.260">
    <property type="entry name" value="HI0933 insert domain-like"/>
    <property type="match status" value="1"/>
</dbReference>
<proteinExistence type="predicted"/>
<dbReference type="AlphaFoldDB" id="H9UJV0"/>
<dbReference type="InterPro" id="IPR057661">
    <property type="entry name" value="RsdA/BaiN/AoA(So)_Rossmann"/>
</dbReference>
<evidence type="ECO:0000259" key="4">
    <source>
        <dbReference type="Pfam" id="PF03486"/>
    </source>
</evidence>
<dbReference type="HOGENOM" id="CLU_025174_0_1_12"/>
<evidence type="ECO:0000259" key="5">
    <source>
        <dbReference type="Pfam" id="PF22780"/>
    </source>
</evidence>
<gene>
    <name evidence="6" type="ordered locus">Spiaf_1736</name>
</gene>
<evidence type="ECO:0000256" key="1">
    <source>
        <dbReference type="ARBA" id="ARBA00001974"/>
    </source>
</evidence>
<keyword evidence="3" id="KW-0274">FAD</keyword>
<dbReference type="KEGG" id="sfc:Spiaf_1736"/>
<sequence>MKAPDYDVIVIGGGPAGMMAAASAAERGASVLLLEKNPEPGRKLLLSGGGRCNFTNVEPDVHRLTARYGAAGKSLISPFSKMGPREVLEFFASRGMPHKVEDNGRAFPATNKAESVLKVLLAEMRTHGVKIRTGATVDALLVNGSIPANREVHGVRLGSTRITARTVITAAGGLAYPETGSTGDGFRWMQRCGHSIVHPEPSLVPVIVHEPWIAELQGLAFPEIRIAVLAGGRVLERVTGKILFTHFGLSGPGILNLASRIADAAASNPDKPVRISLDFFPEDDGGSLDRHLQQLFAAAPKRKLKNLLDELLPPRLTARILAAAVDTGTTSITDIASITGSSVPRQLRKRLVQLMQDFRVTYKGLQSEDWAIVSRGGIPCNEIDFRTMQSKLVSGLYAVGDMLDINRPSGGYSLQICWATGFVAGCAAAAQARSR</sequence>
<dbReference type="EMBL" id="CP003282">
    <property type="protein sequence ID" value="AFG37793.1"/>
    <property type="molecule type" value="Genomic_DNA"/>
</dbReference>
<dbReference type="PATRIC" id="fig|889378.3.peg.1723"/>
<dbReference type="PRINTS" id="PR00411">
    <property type="entry name" value="PNDRDTASEI"/>
</dbReference>
<dbReference type="RefSeq" id="WP_014455776.1">
    <property type="nucleotide sequence ID" value="NC_017098.1"/>
</dbReference>
<dbReference type="eggNOG" id="COG2081">
    <property type="taxonomic scope" value="Bacteria"/>
</dbReference>
<dbReference type="SUPFAM" id="SSF51905">
    <property type="entry name" value="FAD/NAD(P)-binding domain"/>
    <property type="match status" value="1"/>
</dbReference>
<dbReference type="Pfam" id="PF03486">
    <property type="entry name" value="HI0933_like"/>
    <property type="match status" value="1"/>
</dbReference>
<dbReference type="Gene3D" id="3.50.50.60">
    <property type="entry name" value="FAD/NAD(P)-binding domain"/>
    <property type="match status" value="1"/>
</dbReference>
<dbReference type="InterPro" id="IPR023166">
    <property type="entry name" value="BaiN-like_dom_sf"/>
</dbReference>
<evidence type="ECO:0000256" key="3">
    <source>
        <dbReference type="ARBA" id="ARBA00022827"/>
    </source>
</evidence>
<dbReference type="PRINTS" id="PR00368">
    <property type="entry name" value="FADPNR"/>
</dbReference>
<dbReference type="InterPro" id="IPR004792">
    <property type="entry name" value="BaiN-like"/>
</dbReference>
<feature type="domain" description="RsdA/BaiN/AoA(So)-like insert" evidence="5">
    <location>
        <begin position="200"/>
        <end position="373"/>
    </location>
</feature>
<evidence type="ECO:0000256" key="2">
    <source>
        <dbReference type="ARBA" id="ARBA00022630"/>
    </source>
</evidence>
<reference evidence="7" key="1">
    <citation type="journal article" date="2013" name="Stand. Genomic Sci.">
        <title>Complete genome sequence of the halophilic bacterium Spirochaeta africana type strain (Z-7692(T)) from the alkaline Lake Magadi in the East African Rift.</title>
        <authorList>
            <person name="Liolos K."/>
            <person name="Abt B."/>
            <person name="Scheuner C."/>
            <person name="Teshima H."/>
            <person name="Held B."/>
            <person name="Lapidus A."/>
            <person name="Nolan M."/>
            <person name="Lucas S."/>
            <person name="Deshpande S."/>
            <person name="Cheng J.F."/>
            <person name="Tapia R."/>
            <person name="Goodwin L.A."/>
            <person name="Pitluck S."/>
            <person name="Pagani I."/>
            <person name="Ivanova N."/>
            <person name="Mavromatis K."/>
            <person name="Mikhailova N."/>
            <person name="Huntemann M."/>
            <person name="Pati A."/>
            <person name="Chen A."/>
            <person name="Palaniappan K."/>
            <person name="Land M."/>
            <person name="Rohde M."/>
            <person name="Tindall B.J."/>
            <person name="Detter J.C."/>
            <person name="Goker M."/>
            <person name="Bristow J."/>
            <person name="Eisen J.A."/>
            <person name="Markowitz V."/>
            <person name="Hugenholtz P."/>
            <person name="Woyke T."/>
            <person name="Klenk H.P."/>
            <person name="Kyrpides N.C."/>
        </authorList>
    </citation>
    <scope>NUCLEOTIDE SEQUENCE</scope>
    <source>
        <strain evidence="7">ATCC 700263 / DSM 8902 / Z-7692</strain>
    </source>
</reference>
<dbReference type="NCBIfam" id="TIGR00275">
    <property type="entry name" value="aminoacetone oxidase family FAD-binding enzyme"/>
    <property type="match status" value="1"/>
</dbReference>
<dbReference type="InterPro" id="IPR055178">
    <property type="entry name" value="RsdA/BaiN/AoA(So)-like_dom"/>
</dbReference>
<accession>H9UJV0</accession>
<evidence type="ECO:0000313" key="7">
    <source>
        <dbReference type="Proteomes" id="UP000007383"/>
    </source>
</evidence>
<dbReference type="SUPFAM" id="SSF160996">
    <property type="entry name" value="HI0933 insert domain-like"/>
    <property type="match status" value="1"/>
</dbReference>
<dbReference type="PANTHER" id="PTHR42887">
    <property type="entry name" value="OS12G0638800 PROTEIN"/>
    <property type="match status" value="1"/>
</dbReference>
<comment type="cofactor">
    <cofactor evidence="1">
        <name>FAD</name>
        <dbReference type="ChEBI" id="CHEBI:57692"/>
    </cofactor>
</comment>
<keyword evidence="2" id="KW-0285">Flavoprotein</keyword>